<dbReference type="GO" id="GO:0004045">
    <property type="term" value="F:peptidyl-tRNA hydrolase activity"/>
    <property type="evidence" value="ECO:0007669"/>
    <property type="project" value="InterPro"/>
</dbReference>
<dbReference type="GO" id="GO:0032259">
    <property type="term" value="P:methylation"/>
    <property type="evidence" value="ECO:0007669"/>
    <property type="project" value="InterPro"/>
</dbReference>
<feature type="compositionally biased region" description="Basic and acidic residues" evidence="1">
    <location>
        <begin position="759"/>
        <end position="773"/>
    </location>
</feature>
<dbReference type="InterPro" id="IPR050320">
    <property type="entry name" value="N5-glutamine_MTase"/>
</dbReference>
<organism evidence="2 3">
    <name type="scientific">Pseudozyma flocculosa</name>
    <dbReference type="NCBI Taxonomy" id="84751"/>
    <lineage>
        <taxon>Eukaryota</taxon>
        <taxon>Fungi</taxon>
        <taxon>Dikarya</taxon>
        <taxon>Basidiomycota</taxon>
        <taxon>Ustilaginomycotina</taxon>
        <taxon>Ustilaginomycetes</taxon>
        <taxon>Ustilaginales</taxon>
        <taxon>Ustilaginaceae</taxon>
        <taxon>Pseudozyma</taxon>
    </lineage>
</organism>
<feature type="region of interest" description="Disordered" evidence="1">
    <location>
        <begin position="689"/>
        <end position="717"/>
    </location>
</feature>
<dbReference type="EMBL" id="OOIP01000008">
    <property type="protein sequence ID" value="SPO37757.1"/>
    <property type="molecule type" value="Genomic_DNA"/>
</dbReference>
<dbReference type="InterPro" id="IPR002052">
    <property type="entry name" value="DNA_methylase_N6_adenine_CS"/>
</dbReference>
<sequence length="788" mass="86371">MRSTLLRAIRPSSSQAQAQRLRLPLVEQVRPSSTSAGQAFSTSDEALIAKIEQRQLRYRLSTAGKSEADRQEATDLAHAEVRWLLEEVRSWPGTSSKSLAHQQRRQLIQMARSMTRCQKPISYVLGHHPFGDLPKELIVRPPCLIPRPETEEWASQLANKVADALEHRSRSASSSSSSAGVDGQVIFRILDLCTGSGCIAILLAHTLLKRLGPSGWHITACDRSADAVKLARDNAVHIGIPQANLHVSEADIFHDGDMKALLGACPADPNRPFDLVVCNPPYIPRAEWQQLDPSVKAWEDPLALIGEERADQRSPDDHGKSTAASLGLDFYHRLAVLARDPTFLSSASEAPHSDALPRIVAEFGKGQHGAVRGIFNDAALSQVPALQTSPKMGPSPPKVVRLKQKLLIAGLGNHTHPLTRHSIGQLILEDLPKRLHRHTLVQHQRLQAKAERVERYLASSRRSESGDAVNGRGRPTIVPLMHPAKADEGPAEPLAAPEDLSGELAVHRELRSWSCTVPVLVEVRPAPSTKPSDAKTSRNGPPVMVQLDLVLYKTRYLMNESGKGIARAISHFGVGGSQAAREDRYADVLILHDELSRGFGRISRKDRGSAAGHNGIRSCFSSLKIRDIDTEVLPRLRIGIGRPEDAPSASASQQRERGLMSKLSAKMDTATWVLSKMDGAQVQSCRFVDPQPDSAAGDEEWRVDDSKPIPKGADASEPGVVMELTARKVLEWVRERALAALEQEGWSPDGPASRPSPRPSRESGERKPGGRIEVRRDLFGVDRSLWLY</sequence>
<dbReference type="AlphaFoldDB" id="A0A5C3F207"/>
<dbReference type="PROSITE" id="PS01196">
    <property type="entry name" value="PEPT_TRNA_HYDROL_2"/>
    <property type="match status" value="1"/>
</dbReference>
<keyword evidence="3" id="KW-1185">Reference proteome</keyword>
<evidence type="ECO:0000313" key="2">
    <source>
        <dbReference type="EMBL" id="SPO37757.1"/>
    </source>
</evidence>
<dbReference type="GO" id="GO:0003676">
    <property type="term" value="F:nucleic acid binding"/>
    <property type="evidence" value="ECO:0007669"/>
    <property type="project" value="InterPro"/>
</dbReference>
<dbReference type="SUPFAM" id="SSF53335">
    <property type="entry name" value="S-adenosyl-L-methionine-dependent methyltransferases"/>
    <property type="match status" value="1"/>
</dbReference>
<evidence type="ECO:0000256" key="1">
    <source>
        <dbReference type="SAM" id="MobiDB-lite"/>
    </source>
</evidence>
<dbReference type="GO" id="GO:0008168">
    <property type="term" value="F:methyltransferase activity"/>
    <property type="evidence" value="ECO:0007669"/>
    <property type="project" value="InterPro"/>
</dbReference>
<reference evidence="2 3" key="1">
    <citation type="submission" date="2018-03" db="EMBL/GenBank/DDBJ databases">
        <authorList>
            <person name="Guldener U."/>
        </authorList>
    </citation>
    <scope>NUCLEOTIDE SEQUENCE [LARGE SCALE GENOMIC DNA]</scope>
    <source>
        <strain evidence="2 3">DAOM196992</strain>
    </source>
</reference>
<evidence type="ECO:0000313" key="3">
    <source>
        <dbReference type="Proteomes" id="UP000323386"/>
    </source>
</evidence>
<dbReference type="InterPro" id="IPR036416">
    <property type="entry name" value="Pept_tRNA_hydro_sf"/>
</dbReference>
<feature type="compositionally biased region" description="Basic and acidic residues" evidence="1">
    <location>
        <begin position="699"/>
        <end position="708"/>
    </location>
</feature>
<accession>A0A5C3F207</accession>
<dbReference type="SUPFAM" id="SSF53178">
    <property type="entry name" value="Peptidyl-tRNA hydrolase-like"/>
    <property type="match status" value="1"/>
</dbReference>
<dbReference type="PROSITE" id="PS00092">
    <property type="entry name" value="N6_MTASE"/>
    <property type="match status" value="1"/>
</dbReference>
<feature type="region of interest" description="Disordered" evidence="1">
    <location>
        <begin position="743"/>
        <end position="773"/>
    </location>
</feature>
<dbReference type="InterPro" id="IPR018171">
    <property type="entry name" value="Pept_tRNA_hydro_CS"/>
</dbReference>
<dbReference type="Gene3D" id="3.40.50.150">
    <property type="entry name" value="Vaccinia Virus protein VP39"/>
    <property type="match status" value="1"/>
</dbReference>
<name>A0A5C3F207_9BASI</name>
<dbReference type="PANTHER" id="PTHR18895:SF74">
    <property type="entry name" value="MTRF1L RELEASE FACTOR GLUTAMINE METHYLTRANSFERASE"/>
    <property type="match status" value="1"/>
</dbReference>
<dbReference type="Gene3D" id="3.40.50.1470">
    <property type="entry name" value="Peptidyl-tRNA hydrolase"/>
    <property type="match status" value="1"/>
</dbReference>
<protein>
    <submittedName>
        <fullName evidence="2">Uncharacterized protein</fullName>
    </submittedName>
</protein>
<feature type="region of interest" description="Disordered" evidence="1">
    <location>
        <begin position="457"/>
        <end position="496"/>
    </location>
</feature>
<dbReference type="Proteomes" id="UP000323386">
    <property type="component" value="Unassembled WGS sequence"/>
</dbReference>
<dbReference type="InterPro" id="IPR029063">
    <property type="entry name" value="SAM-dependent_MTases_sf"/>
</dbReference>
<dbReference type="OrthoDB" id="269872at2759"/>
<gene>
    <name evidence="2" type="ORF">PSFLO_03233</name>
</gene>
<dbReference type="GO" id="GO:0005739">
    <property type="term" value="C:mitochondrion"/>
    <property type="evidence" value="ECO:0007669"/>
    <property type="project" value="TreeGrafter"/>
</dbReference>
<dbReference type="InterPro" id="IPR001328">
    <property type="entry name" value="Pept_tRNA_hydro"/>
</dbReference>
<dbReference type="PANTHER" id="PTHR18895">
    <property type="entry name" value="HEMK METHYLTRANSFERASE"/>
    <property type="match status" value="1"/>
</dbReference>
<dbReference type="CDD" id="cd02440">
    <property type="entry name" value="AdoMet_MTases"/>
    <property type="match status" value="1"/>
</dbReference>
<proteinExistence type="predicted"/>
<dbReference type="Pfam" id="PF01195">
    <property type="entry name" value="Pept_tRNA_hydro"/>
    <property type="match status" value="1"/>
</dbReference>